<dbReference type="PANTHER" id="PTHR10672:SF3">
    <property type="entry name" value="PROTEIN HU-LI TAI SHAO"/>
    <property type="match status" value="1"/>
</dbReference>
<dbReference type="AlphaFoldDB" id="A0A2U2BQ44"/>
<dbReference type="GeneID" id="29370645"/>
<dbReference type="Proteomes" id="UP000245216">
    <property type="component" value="Unassembled WGS sequence"/>
</dbReference>
<evidence type="ECO:0000259" key="2">
    <source>
        <dbReference type="SMART" id="SM01007"/>
    </source>
</evidence>
<protein>
    <submittedName>
        <fullName evidence="3">Aldolase</fullName>
    </submittedName>
</protein>
<evidence type="ECO:0000256" key="1">
    <source>
        <dbReference type="ARBA" id="ARBA00037961"/>
    </source>
</evidence>
<name>A0A2U2BQ44_ALCFA</name>
<dbReference type="Gene3D" id="3.40.225.10">
    <property type="entry name" value="Class II aldolase/adducin N-terminal domain"/>
    <property type="match status" value="1"/>
</dbReference>
<comment type="similarity">
    <text evidence="1">Belongs to the aldolase class II family.</text>
</comment>
<dbReference type="SUPFAM" id="SSF53639">
    <property type="entry name" value="AraD/HMP-PK domain-like"/>
    <property type="match status" value="1"/>
</dbReference>
<proteinExistence type="inferred from homology"/>
<dbReference type="InterPro" id="IPR001303">
    <property type="entry name" value="Aldolase_II/adducin_N"/>
</dbReference>
<dbReference type="STRING" id="511.UZ73_18755"/>
<dbReference type="NCBIfam" id="NF005484">
    <property type="entry name" value="PRK07090.1"/>
    <property type="match status" value="1"/>
</dbReference>
<dbReference type="Pfam" id="PF00596">
    <property type="entry name" value="Aldolase_II"/>
    <property type="match status" value="1"/>
</dbReference>
<dbReference type="PANTHER" id="PTHR10672">
    <property type="entry name" value="ADDUCIN"/>
    <property type="match status" value="1"/>
</dbReference>
<evidence type="ECO:0000313" key="3">
    <source>
        <dbReference type="EMBL" id="PWE16132.1"/>
    </source>
</evidence>
<feature type="domain" description="Class II aldolase/adducin N-terminal" evidence="2">
    <location>
        <begin position="29"/>
        <end position="208"/>
    </location>
</feature>
<reference evidence="3 4" key="1">
    <citation type="submission" date="2018-05" db="EMBL/GenBank/DDBJ databases">
        <title>Genome Sequence of an Efficient Indole-Degrading Bacterium, Alcaligenes sp.YBY.</title>
        <authorList>
            <person name="Yang B."/>
        </authorList>
    </citation>
    <scope>NUCLEOTIDE SEQUENCE [LARGE SCALE GENOMIC DNA]</scope>
    <source>
        <strain evidence="3 4">YBY</strain>
    </source>
</reference>
<dbReference type="EMBL" id="QEXO01000001">
    <property type="protein sequence ID" value="PWE16132.1"/>
    <property type="molecule type" value="Genomic_DNA"/>
</dbReference>
<dbReference type="GO" id="GO:0051015">
    <property type="term" value="F:actin filament binding"/>
    <property type="evidence" value="ECO:0007669"/>
    <property type="project" value="TreeGrafter"/>
</dbReference>
<accession>A0A2U2BQ44</accession>
<reference evidence="3 4" key="2">
    <citation type="submission" date="2018-05" db="EMBL/GenBank/DDBJ databases">
        <authorList>
            <person name="Lanie J.A."/>
            <person name="Ng W.-L."/>
            <person name="Kazmierczak K.M."/>
            <person name="Andrzejewski T.M."/>
            <person name="Davidsen T.M."/>
            <person name="Wayne K.J."/>
            <person name="Tettelin H."/>
            <person name="Glass J.I."/>
            <person name="Rusch D."/>
            <person name="Podicherti R."/>
            <person name="Tsui H.-C.T."/>
            <person name="Winkler M.E."/>
        </authorList>
    </citation>
    <scope>NUCLEOTIDE SEQUENCE [LARGE SCALE GENOMIC DNA]</scope>
    <source>
        <strain evidence="3 4">YBY</strain>
    </source>
</reference>
<dbReference type="RefSeq" id="WP_109088555.1">
    <property type="nucleotide sequence ID" value="NZ_CAXOJJ010000034.1"/>
</dbReference>
<dbReference type="GO" id="GO:0005856">
    <property type="term" value="C:cytoskeleton"/>
    <property type="evidence" value="ECO:0007669"/>
    <property type="project" value="TreeGrafter"/>
</dbReference>
<comment type="caution">
    <text evidence="3">The sequence shown here is derived from an EMBL/GenBank/DDBJ whole genome shotgun (WGS) entry which is preliminary data.</text>
</comment>
<dbReference type="SMART" id="SM01007">
    <property type="entry name" value="Aldolase_II"/>
    <property type="match status" value="1"/>
</dbReference>
<dbReference type="InterPro" id="IPR036409">
    <property type="entry name" value="Aldolase_II/adducin_N_sf"/>
</dbReference>
<sequence length="257" mass="28097">MKIQEKNQIASQVNQEMGALNTGSWTEREKLALACRILFDEGHWRGLAGQITARLSPDATDMLTLGFGVGFDEACASSLVQVDQRLQPLGRSDMPNPGVRFHAWIYANRPDVHAIVHTHPPACAALSMTGEPLAVAHMDATPLFDDCAFLPEWPGLPIGDEEGQIISQAMGSKHAILLAHHGLLTAGRSIEEACLLAVWMEHAAQMQLSARAMGPIKQIAPELARESRDFLRKPKVLALSFANFARRVLRADGRVLL</sequence>
<organism evidence="3 4">
    <name type="scientific">Alcaligenes faecalis</name>
    <dbReference type="NCBI Taxonomy" id="511"/>
    <lineage>
        <taxon>Bacteria</taxon>
        <taxon>Pseudomonadati</taxon>
        <taxon>Pseudomonadota</taxon>
        <taxon>Betaproteobacteria</taxon>
        <taxon>Burkholderiales</taxon>
        <taxon>Alcaligenaceae</taxon>
        <taxon>Alcaligenes</taxon>
    </lineage>
</organism>
<gene>
    <name evidence="3" type="ORF">DF183_05255</name>
</gene>
<evidence type="ECO:0000313" key="4">
    <source>
        <dbReference type="Proteomes" id="UP000245216"/>
    </source>
</evidence>
<dbReference type="InterPro" id="IPR051017">
    <property type="entry name" value="Aldolase-II_Adducin_sf"/>
</dbReference>